<dbReference type="Proteomes" id="UP001143856">
    <property type="component" value="Unassembled WGS sequence"/>
</dbReference>
<comment type="caution">
    <text evidence="1">The sequence shown here is derived from an EMBL/GenBank/DDBJ whole genome shotgun (WGS) entry which is preliminary data.</text>
</comment>
<protein>
    <submittedName>
        <fullName evidence="1">Uncharacterized protein</fullName>
    </submittedName>
</protein>
<sequence length="142" mass="15844">MNFDRLRFVAERATLGEGKEALLCVSIPEQPGSFAELVNNVMPHAVTEFSYRYATDQVANILMGISLPTASDRVRDLQALMDRITSSGMTVTDLSGDELAKSHVRYLVGGRSGVPNERLYMFNFPERPGALEKFLQTLQLKF</sequence>
<dbReference type="EMBL" id="JAPDGR010003119">
    <property type="protein sequence ID" value="KAJ2972653.1"/>
    <property type="molecule type" value="Genomic_DNA"/>
</dbReference>
<keyword evidence="2" id="KW-1185">Reference proteome</keyword>
<reference evidence="1" key="1">
    <citation type="submission" date="2022-10" db="EMBL/GenBank/DDBJ databases">
        <title>Genome Sequence of Xylaria curta.</title>
        <authorList>
            <person name="Buettner E."/>
        </authorList>
    </citation>
    <scope>NUCLEOTIDE SEQUENCE</scope>
    <source>
        <strain evidence="1">Babe10</strain>
    </source>
</reference>
<accession>A0ACC1N1K1</accession>
<name>A0ACC1N1K1_9PEZI</name>
<evidence type="ECO:0000313" key="1">
    <source>
        <dbReference type="EMBL" id="KAJ2972653.1"/>
    </source>
</evidence>
<gene>
    <name evidence="1" type="ORF">NUW58_g9141</name>
</gene>
<evidence type="ECO:0000313" key="2">
    <source>
        <dbReference type="Proteomes" id="UP001143856"/>
    </source>
</evidence>
<organism evidence="1 2">
    <name type="scientific">Xylaria curta</name>
    <dbReference type="NCBI Taxonomy" id="42375"/>
    <lineage>
        <taxon>Eukaryota</taxon>
        <taxon>Fungi</taxon>
        <taxon>Dikarya</taxon>
        <taxon>Ascomycota</taxon>
        <taxon>Pezizomycotina</taxon>
        <taxon>Sordariomycetes</taxon>
        <taxon>Xylariomycetidae</taxon>
        <taxon>Xylariales</taxon>
        <taxon>Xylariaceae</taxon>
        <taxon>Xylaria</taxon>
    </lineage>
</organism>
<proteinExistence type="predicted"/>